<dbReference type="InterPro" id="IPR003739">
    <property type="entry name" value="Lys_aminomutase/Glu_NH3_mut"/>
</dbReference>
<feature type="domain" description="Radical SAM core" evidence="14">
    <location>
        <begin position="78"/>
        <end position="301"/>
    </location>
</feature>
<keyword evidence="16" id="KW-1185">Reference proteome</keyword>
<reference evidence="15 16" key="2">
    <citation type="submission" date="2020-11" db="EMBL/GenBank/DDBJ databases">
        <title>Sulfur oxidizing isolate from Hospital Hole Sinkhole.</title>
        <authorList>
            <person name="Scott K.M."/>
        </authorList>
    </citation>
    <scope>NUCLEOTIDE SEQUENCE [LARGE SCALE GENOMIC DNA]</scope>
    <source>
        <strain evidence="15 16">HH1</strain>
    </source>
</reference>
<dbReference type="PANTHER" id="PTHR30538">
    <property type="entry name" value="LYSINE 2,3-AMINOMUTASE-RELATED"/>
    <property type="match status" value="1"/>
</dbReference>
<accession>A0ABS0BXA3</accession>
<evidence type="ECO:0000256" key="9">
    <source>
        <dbReference type="ARBA" id="ARBA00022898"/>
    </source>
</evidence>
<comment type="caution">
    <text evidence="15">The sequence shown here is derived from an EMBL/GenBank/DDBJ whole genome shotgun (WGS) entry which is preliminary data.</text>
</comment>
<evidence type="ECO:0000256" key="4">
    <source>
        <dbReference type="ARBA" id="ARBA00008703"/>
    </source>
</evidence>
<dbReference type="InterPro" id="IPR013785">
    <property type="entry name" value="Aldolase_TIM"/>
</dbReference>
<dbReference type="InterPro" id="IPR022462">
    <property type="entry name" value="EpmB"/>
</dbReference>
<keyword evidence="9" id="KW-0663">Pyridoxal phosphate</keyword>
<sequence length="307" mass="35116">MTLDSAAVLDTDTLRKQPDYGFAFKAPQAFLQRINPNDPKDPLLLQIRPDPQEGQEVAGFKTDPVGDLHKNPIPSLLHKYHGRVLLMASPRCDLHCRYCFRRHFPYQEQINRRHWQEALDYIRRDDSIHEVILSGGDPLTLNPEALLQLLAEIEQIPQVKTLRFHSRTPIAIPEKPVHRSIIQWAEKTRLNAVMVIHCNHPQELNQETAALFTAYRQSGIHLLNQSVLLKQINDSIEALEALSHKLFSQGVLPYYLHQLDRVSGSAHFEVNQATAQALHTSLRERLPGYLLPKLVQEISGEPYKTPL</sequence>
<keyword evidence="11" id="KW-0411">Iron-sulfur</keyword>
<evidence type="ECO:0000256" key="5">
    <source>
        <dbReference type="ARBA" id="ARBA00022363"/>
    </source>
</evidence>
<name>A0ABS0BXA3_9GAMM</name>
<keyword evidence="7" id="KW-0949">S-adenosyl-L-methionine</keyword>
<dbReference type="PIRSF" id="PIRSF004911">
    <property type="entry name" value="DUF160"/>
    <property type="match status" value="1"/>
</dbReference>
<dbReference type="InterPro" id="IPR058240">
    <property type="entry name" value="rSAM_sf"/>
</dbReference>
<proteinExistence type="inferred from homology"/>
<protein>
    <recommendedName>
        <fullName evidence="5">L-lysine 2,3-aminomutase</fullName>
    </recommendedName>
    <alternativeName>
        <fullName evidence="13">EF-P post-translational modification enzyme B</fullName>
    </alternativeName>
</protein>
<dbReference type="PANTHER" id="PTHR30538:SF1">
    <property type="entry name" value="L-LYSINE 2,3-AMINOMUTASE"/>
    <property type="match status" value="1"/>
</dbReference>
<comment type="cofactor">
    <cofactor evidence="3">
        <name>[4Fe-4S] cluster</name>
        <dbReference type="ChEBI" id="CHEBI:49883"/>
    </cofactor>
</comment>
<dbReference type="Gene3D" id="3.20.20.70">
    <property type="entry name" value="Aldolase class I"/>
    <property type="match status" value="1"/>
</dbReference>
<evidence type="ECO:0000256" key="1">
    <source>
        <dbReference type="ARBA" id="ARBA00001352"/>
    </source>
</evidence>
<dbReference type="SFLD" id="SFLDG01070">
    <property type="entry name" value="PLP-dependent"/>
    <property type="match status" value="1"/>
</dbReference>
<evidence type="ECO:0000259" key="14">
    <source>
        <dbReference type="PROSITE" id="PS51918"/>
    </source>
</evidence>
<evidence type="ECO:0000256" key="8">
    <source>
        <dbReference type="ARBA" id="ARBA00022723"/>
    </source>
</evidence>
<dbReference type="Proteomes" id="UP001193680">
    <property type="component" value="Unassembled WGS sequence"/>
</dbReference>
<comment type="cofactor">
    <cofactor evidence="2">
        <name>pyridoxal 5'-phosphate</name>
        <dbReference type="ChEBI" id="CHEBI:597326"/>
    </cofactor>
</comment>
<keyword evidence="8" id="KW-0479">Metal-binding</keyword>
<evidence type="ECO:0000256" key="7">
    <source>
        <dbReference type="ARBA" id="ARBA00022691"/>
    </source>
</evidence>
<evidence type="ECO:0000256" key="13">
    <source>
        <dbReference type="ARBA" id="ARBA00030756"/>
    </source>
</evidence>
<dbReference type="CDD" id="cd01335">
    <property type="entry name" value="Radical_SAM"/>
    <property type="match status" value="1"/>
</dbReference>
<organism evidence="15 16">
    <name type="scientific">Thiomicrorhabdus heinhorstiae</name>
    <dbReference type="NCBI Taxonomy" id="2748010"/>
    <lineage>
        <taxon>Bacteria</taxon>
        <taxon>Pseudomonadati</taxon>
        <taxon>Pseudomonadota</taxon>
        <taxon>Gammaproteobacteria</taxon>
        <taxon>Thiotrichales</taxon>
        <taxon>Piscirickettsiaceae</taxon>
        <taxon>Thiomicrorhabdus</taxon>
    </lineage>
</organism>
<evidence type="ECO:0000313" key="16">
    <source>
        <dbReference type="Proteomes" id="UP001193680"/>
    </source>
</evidence>
<keyword evidence="12" id="KW-0413">Isomerase</keyword>
<evidence type="ECO:0000256" key="11">
    <source>
        <dbReference type="ARBA" id="ARBA00023014"/>
    </source>
</evidence>
<keyword evidence="6" id="KW-0004">4Fe-4S</keyword>
<evidence type="ECO:0000256" key="2">
    <source>
        <dbReference type="ARBA" id="ARBA00001933"/>
    </source>
</evidence>
<dbReference type="RefSeq" id="WP_185978564.1">
    <property type="nucleotide sequence ID" value="NZ_JACBGI020000017.1"/>
</dbReference>
<gene>
    <name evidence="15" type="primary">epmB</name>
    <name evidence="15" type="ORF">H8792_008725</name>
</gene>
<comment type="catalytic activity">
    <reaction evidence="1">
        <text>L-lysine = D-beta-lysine</text>
        <dbReference type="Rhea" id="RHEA:44148"/>
        <dbReference type="ChEBI" id="CHEBI:32551"/>
        <dbReference type="ChEBI" id="CHEBI:84138"/>
    </reaction>
</comment>
<reference evidence="15 16" key="1">
    <citation type="submission" date="2020-06" db="EMBL/GenBank/DDBJ databases">
        <authorList>
            <person name="Scott K."/>
        </authorList>
    </citation>
    <scope>NUCLEOTIDE SEQUENCE [LARGE SCALE GENOMIC DNA]</scope>
    <source>
        <strain evidence="15 16">HH1</strain>
    </source>
</reference>
<comment type="similarity">
    <text evidence="4">Belongs to the radical SAM superfamily. KamA family.</text>
</comment>
<dbReference type="SFLD" id="SFLDF00314">
    <property type="entry name" value="L-lysine_2_3-aminomutase_(yjeK"/>
    <property type="match status" value="1"/>
</dbReference>
<evidence type="ECO:0000256" key="12">
    <source>
        <dbReference type="ARBA" id="ARBA00023235"/>
    </source>
</evidence>
<dbReference type="NCBIfam" id="TIGR00238">
    <property type="entry name" value="KamA family radical SAM protein"/>
    <property type="match status" value="1"/>
</dbReference>
<dbReference type="EMBL" id="JACBGI020000017">
    <property type="protein sequence ID" value="MBF6058423.1"/>
    <property type="molecule type" value="Genomic_DNA"/>
</dbReference>
<dbReference type="NCBIfam" id="TIGR03821">
    <property type="entry name" value="EFP_modif_epmB"/>
    <property type="match status" value="1"/>
</dbReference>
<evidence type="ECO:0000256" key="10">
    <source>
        <dbReference type="ARBA" id="ARBA00023004"/>
    </source>
</evidence>
<dbReference type="SFLD" id="SFLDS00029">
    <property type="entry name" value="Radical_SAM"/>
    <property type="match status" value="1"/>
</dbReference>
<dbReference type="PROSITE" id="PS51918">
    <property type="entry name" value="RADICAL_SAM"/>
    <property type="match status" value="1"/>
</dbReference>
<evidence type="ECO:0000256" key="6">
    <source>
        <dbReference type="ARBA" id="ARBA00022485"/>
    </source>
</evidence>
<evidence type="ECO:0000256" key="3">
    <source>
        <dbReference type="ARBA" id="ARBA00001966"/>
    </source>
</evidence>
<keyword evidence="10" id="KW-0408">Iron</keyword>
<dbReference type="SUPFAM" id="SSF102114">
    <property type="entry name" value="Radical SAM enzymes"/>
    <property type="match status" value="1"/>
</dbReference>
<evidence type="ECO:0000313" key="15">
    <source>
        <dbReference type="EMBL" id="MBF6058423.1"/>
    </source>
</evidence>
<dbReference type="Pfam" id="PF04055">
    <property type="entry name" value="Radical_SAM"/>
    <property type="match status" value="1"/>
</dbReference>
<dbReference type="InterPro" id="IPR007197">
    <property type="entry name" value="rSAM"/>
</dbReference>